<evidence type="ECO:0000259" key="4">
    <source>
        <dbReference type="Pfam" id="PF04213"/>
    </source>
</evidence>
<evidence type="ECO:0000313" key="6">
    <source>
        <dbReference type="EMBL" id="SDB91881.1"/>
    </source>
</evidence>
<dbReference type="Proteomes" id="UP000199039">
    <property type="component" value="Unassembled WGS sequence"/>
</dbReference>
<dbReference type="STRING" id="1814289.SAMN05216410_0918"/>
<dbReference type="InterPro" id="IPR007331">
    <property type="entry name" value="Htaa"/>
</dbReference>
<keyword evidence="2" id="KW-0812">Transmembrane</keyword>
<feature type="domain" description="Htaa" evidence="4">
    <location>
        <begin position="828"/>
        <end position="985"/>
    </location>
</feature>
<feature type="domain" description="Bacterial Ig-like" evidence="5">
    <location>
        <begin position="228"/>
        <end position="307"/>
    </location>
</feature>
<dbReference type="RefSeq" id="WP_093181102.1">
    <property type="nucleotide sequence ID" value="NZ_FMYH01000001.1"/>
</dbReference>
<proteinExistence type="predicted"/>
<protein>
    <submittedName>
        <fullName evidence="6">Htaa protein</fullName>
    </submittedName>
</protein>
<keyword evidence="3" id="KW-0732">Signal</keyword>
<reference evidence="6 7" key="1">
    <citation type="submission" date="2016-09" db="EMBL/GenBank/DDBJ databases">
        <authorList>
            <person name="Capua I."/>
            <person name="De Benedictis P."/>
            <person name="Joannis T."/>
            <person name="Lombin L.H."/>
            <person name="Cattoli G."/>
        </authorList>
    </citation>
    <scope>NUCLEOTIDE SEQUENCE [LARGE SCALE GENOMIC DNA]</scope>
    <source>
        <strain evidence="6 7">ISLP-3</strain>
    </source>
</reference>
<dbReference type="OrthoDB" id="7210788at2"/>
<dbReference type="Pfam" id="PF04213">
    <property type="entry name" value="HtaA"/>
    <property type="match status" value="3"/>
</dbReference>
<feature type="transmembrane region" description="Helical" evidence="2">
    <location>
        <begin position="1012"/>
        <end position="1030"/>
    </location>
</feature>
<evidence type="ECO:0000256" key="3">
    <source>
        <dbReference type="SAM" id="SignalP"/>
    </source>
</evidence>
<evidence type="ECO:0000256" key="2">
    <source>
        <dbReference type="SAM" id="Phobius"/>
    </source>
</evidence>
<accession>A0A1G6HCF9</accession>
<name>A0A1G6HCF9_9MICO</name>
<dbReference type="EMBL" id="FMYH01000001">
    <property type="protein sequence ID" value="SDB91881.1"/>
    <property type="molecule type" value="Genomic_DNA"/>
</dbReference>
<keyword evidence="2" id="KW-1133">Transmembrane helix</keyword>
<dbReference type="Pfam" id="PF16640">
    <property type="entry name" value="Big_3_5"/>
    <property type="match status" value="1"/>
</dbReference>
<sequence length="1040" mass="104117">MFTFLEERTRRLLATLTAVALLAGLSVIGILAPAQAAVPTNTVAGGKLTWGVIQDYRTVFPASAFMRSATDGATFVNDNAVFPASTTSTWDGVSGSLAFTGSARIGYVSDTSGTSGNYISIASPTIAINGTSGTLSANSVSKSHGQGPEAPAAVRQLATLDLKDAVKTDTATTVSWTGVKVVLVEGAIAVFPKIVLPDSYDAREAGDRLDDLSITLEKSTTTTTVRASAISSAVGSDVTFTATVEPAATGTVTFSGGGISATVVTVVDGSASLSTSGLVEGSATITATYSGSPSAAPSDGSVTHTVTATPTPVSAAFPTISAPTTSLGSVTWKVSSRTWTYYNEKSVTGGVTVSDASGFTLPVTEVVTSGTTSDLKLSGAFRFTWHNTHVTGDPVYYWLQFEDLSMTVDAAGNGTLKGAVSWDSLADEISSSSKQIVSIATFTVDPATLVGDGIARTSLTQVFTSEFTTYLVATGQEGHFVASGPTDAKAEAKKAAPLALVLNGTDVPETGTPGTGTPGAETPGTGTPGTETPGAGTPVPSAKGQLIWGVKASFTTYITKGAAGAITVSGGAATSGAVFTFNQTSKDFNGSTGTVGYAGTVHFTGHAGVLDLQLINPRIKITGPTTAILIVDVVGKALDGASVTNSGVEFATLTLDTPTTDGGVTTWTNAAATITAAGSEAFSGFIQAGTALDPVSFTIGADTVAGETPVTPPATTVAPLAAGTYPNATANVPTALPGGEVTVTGTGFGANTTGIELAVYSVRQVLATGLTADANGTVTATVTLPKNLAAGVHTLSFEANGVKSQVTITVEAPAPAAKQCVANAVSGATLSWGVKSSFRNYITSPTANGSITTSGVSDSGSAFRWTAGTGKFNTEVNQGRVAYAGSVHFSGHGGLLDLTISNVRIQVNSASTASLIADVSSTSIDGVKSNQSGIALASLSLSGTKSTSGSTVTWTNAAASLTAAGAKAFSGFYEAGDALDPVTFSFPLGATVECDASSGALAATGADGLADAALLALAAMAFGLSLVMVARRRRPRVKIG</sequence>
<evidence type="ECO:0000256" key="1">
    <source>
        <dbReference type="SAM" id="MobiDB-lite"/>
    </source>
</evidence>
<feature type="domain" description="Htaa" evidence="4">
    <location>
        <begin position="46"/>
        <end position="191"/>
    </location>
</feature>
<gene>
    <name evidence="6" type="ORF">SAMN05216410_0918</name>
</gene>
<keyword evidence="7" id="KW-1185">Reference proteome</keyword>
<feature type="region of interest" description="Disordered" evidence="1">
    <location>
        <begin position="504"/>
        <end position="537"/>
    </location>
</feature>
<dbReference type="GO" id="GO:0005975">
    <property type="term" value="P:carbohydrate metabolic process"/>
    <property type="evidence" value="ECO:0007669"/>
    <property type="project" value="UniProtKB-ARBA"/>
</dbReference>
<evidence type="ECO:0000313" key="7">
    <source>
        <dbReference type="Proteomes" id="UP000199039"/>
    </source>
</evidence>
<dbReference type="AlphaFoldDB" id="A0A1G6HCF9"/>
<dbReference type="InterPro" id="IPR032109">
    <property type="entry name" value="Big_3_5"/>
</dbReference>
<evidence type="ECO:0000259" key="5">
    <source>
        <dbReference type="Pfam" id="PF16640"/>
    </source>
</evidence>
<feature type="signal peptide" evidence="3">
    <location>
        <begin position="1"/>
        <end position="36"/>
    </location>
</feature>
<dbReference type="InterPro" id="IPR013783">
    <property type="entry name" value="Ig-like_fold"/>
</dbReference>
<dbReference type="Gene3D" id="2.60.40.10">
    <property type="entry name" value="Immunoglobulins"/>
    <property type="match status" value="1"/>
</dbReference>
<feature type="chain" id="PRO_5011695029" evidence="3">
    <location>
        <begin position="37"/>
        <end position="1040"/>
    </location>
</feature>
<feature type="compositionally biased region" description="Low complexity" evidence="1">
    <location>
        <begin position="518"/>
        <end position="537"/>
    </location>
</feature>
<feature type="domain" description="Htaa" evidence="4">
    <location>
        <begin position="544"/>
        <end position="698"/>
    </location>
</feature>
<organism evidence="6 7">
    <name type="scientific">Sanguibacter gelidistatuariae</name>
    <dbReference type="NCBI Taxonomy" id="1814289"/>
    <lineage>
        <taxon>Bacteria</taxon>
        <taxon>Bacillati</taxon>
        <taxon>Actinomycetota</taxon>
        <taxon>Actinomycetes</taxon>
        <taxon>Micrococcales</taxon>
        <taxon>Sanguibacteraceae</taxon>
        <taxon>Sanguibacter</taxon>
    </lineage>
</organism>
<keyword evidence="2" id="KW-0472">Membrane</keyword>